<protein>
    <submittedName>
        <fullName evidence="3">Uncharacterized protein</fullName>
    </submittedName>
</protein>
<feature type="compositionally biased region" description="Pro residues" evidence="1">
    <location>
        <begin position="104"/>
        <end position="117"/>
    </location>
</feature>
<proteinExistence type="predicted"/>
<keyword evidence="2" id="KW-1133">Transmembrane helix</keyword>
<evidence type="ECO:0000256" key="1">
    <source>
        <dbReference type="SAM" id="MobiDB-lite"/>
    </source>
</evidence>
<dbReference type="PATRIC" id="fig|52.7.peg.9108"/>
<evidence type="ECO:0000313" key="4">
    <source>
        <dbReference type="Proteomes" id="UP000067626"/>
    </source>
</evidence>
<feature type="region of interest" description="Disordered" evidence="1">
    <location>
        <begin position="1"/>
        <end position="40"/>
    </location>
</feature>
<reference evidence="3 4" key="1">
    <citation type="submission" date="2015-07" db="EMBL/GenBank/DDBJ databases">
        <title>Genome analysis of myxobacterium Chondromyces crocatus Cm c5 reveals a high potential for natural compound synthesis and the genetic basis for the loss of fruiting body formation.</title>
        <authorList>
            <person name="Zaburannyi N."/>
            <person name="Bunk B."/>
            <person name="Maier J."/>
            <person name="Overmann J."/>
            <person name="Mueller R."/>
        </authorList>
    </citation>
    <scope>NUCLEOTIDE SEQUENCE [LARGE SCALE GENOMIC DNA]</scope>
    <source>
        <strain evidence="3 4">Cm c5</strain>
    </source>
</reference>
<keyword evidence="2" id="KW-0812">Transmembrane</keyword>
<feature type="compositionally biased region" description="Low complexity" evidence="1">
    <location>
        <begin position="150"/>
        <end position="166"/>
    </location>
</feature>
<evidence type="ECO:0000256" key="2">
    <source>
        <dbReference type="SAM" id="Phobius"/>
    </source>
</evidence>
<dbReference type="RefSeq" id="WP_050435443.1">
    <property type="nucleotide sequence ID" value="NZ_CP012159.1"/>
</dbReference>
<feature type="transmembrane region" description="Helical" evidence="2">
    <location>
        <begin position="44"/>
        <end position="64"/>
    </location>
</feature>
<gene>
    <name evidence="3" type="ORF">CMC5_082880</name>
</gene>
<name>A0A0K1ESZ0_CHOCO</name>
<sequence>MSHAHDDHAEAHGADAHHDDAHHDDFDPEPVQELSPGEPRTPGWVPALGLAFFVSAAIGLLVVLNDDEAEAGGKPEGKSPAAAVVPAGTPQRALPLPGAGAPPGGTPLPVRPVPPPIQLQNPGAEGADGQPGGAAARPARRLTPEQMKMIQQQIEKARQQQEQGAPSPAPAQPPPQGR</sequence>
<organism evidence="3 4">
    <name type="scientific">Chondromyces crocatus</name>
    <dbReference type="NCBI Taxonomy" id="52"/>
    <lineage>
        <taxon>Bacteria</taxon>
        <taxon>Pseudomonadati</taxon>
        <taxon>Myxococcota</taxon>
        <taxon>Polyangia</taxon>
        <taxon>Polyangiales</taxon>
        <taxon>Polyangiaceae</taxon>
        <taxon>Chondromyces</taxon>
    </lineage>
</organism>
<feature type="region of interest" description="Disordered" evidence="1">
    <location>
        <begin position="69"/>
        <end position="178"/>
    </location>
</feature>
<feature type="compositionally biased region" description="Basic and acidic residues" evidence="1">
    <location>
        <begin position="1"/>
        <end position="25"/>
    </location>
</feature>
<evidence type="ECO:0000313" key="3">
    <source>
        <dbReference type="EMBL" id="AKT44050.1"/>
    </source>
</evidence>
<dbReference type="STRING" id="52.CMC5_082880"/>
<keyword evidence="2" id="KW-0472">Membrane</keyword>
<accession>A0A0K1ESZ0</accession>
<feature type="compositionally biased region" description="Low complexity" evidence="1">
    <location>
        <begin position="122"/>
        <end position="137"/>
    </location>
</feature>
<feature type="compositionally biased region" description="Pro residues" evidence="1">
    <location>
        <begin position="167"/>
        <end position="178"/>
    </location>
</feature>
<dbReference type="KEGG" id="ccro:CMC5_082880"/>
<dbReference type="AlphaFoldDB" id="A0A0K1ESZ0"/>
<dbReference type="Proteomes" id="UP000067626">
    <property type="component" value="Chromosome"/>
</dbReference>
<dbReference type="EMBL" id="CP012159">
    <property type="protein sequence ID" value="AKT44050.1"/>
    <property type="molecule type" value="Genomic_DNA"/>
</dbReference>
<keyword evidence="4" id="KW-1185">Reference proteome</keyword>